<dbReference type="PANTHER" id="PTHR16222">
    <property type="entry name" value="ADP-RIBOSYLGLYCOHYDROLASE"/>
    <property type="match status" value="1"/>
</dbReference>
<evidence type="ECO:0000313" key="3">
    <source>
        <dbReference type="EMBL" id="QHS77231.1"/>
    </source>
</evidence>
<dbReference type="Gene3D" id="1.10.4080.10">
    <property type="entry name" value="ADP-ribosylation/Crystallin J1"/>
    <property type="match status" value="1"/>
</dbReference>
<keyword evidence="2" id="KW-0378">Hydrolase</keyword>
<comment type="similarity">
    <text evidence="1">Belongs to the ADP-ribosylglycohydrolase family.</text>
</comment>
<sequence length="389" mass="44781">MSKTKPNNKKILDQNIKNKLLQQNKTQRIHLSLILHALGDTIGYYNSNWEFNYNYLNADFGFVYELISEFIDLGGINCIDLKGWKVSDDTVLHICVGNALVSSNNVKEFVKILKKNMVNSLEDISKRHPGMNTIRKLKLLKKNHNMKFEFDEFSGGSGGSMRSPVIGLFFDKIQDQNKIIRYALESALITHNHPTGYLGAIATALFTNYAINRVPIETWCFNMLKIIESPELDGHIKQEYPKLHSTFKDYKHSFIGKWKSYIKDKFTKKKEIRLRIRNLAERGAFYTNNFSWKHPKNKGFETFIGSSGDDSLIVAYDSLLDSDHCFEKLVIYSMLHIGDTDTTGCIAGALYGAYYGDKYIPENITQNIEKNLEYKKQIDDLYDSIKNKE</sequence>
<dbReference type="EMBL" id="MN740543">
    <property type="protein sequence ID" value="QHS77231.1"/>
    <property type="molecule type" value="Genomic_DNA"/>
</dbReference>
<protein>
    <recommendedName>
        <fullName evidence="4">ADP-ribosylglycohydrolase</fullName>
    </recommendedName>
</protein>
<dbReference type="AlphaFoldDB" id="A0A6C0ACC1"/>
<dbReference type="Pfam" id="PF03747">
    <property type="entry name" value="ADP_ribosyl_GH"/>
    <property type="match status" value="1"/>
</dbReference>
<evidence type="ECO:0008006" key="4">
    <source>
        <dbReference type="Google" id="ProtNLM"/>
    </source>
</evidence>
<dbReference type="GO" id="GO:0016787">
    <property type="term" value="F:hydrolase activity"/>
    <property type="evidence" value="ECO:0007669"/>
    <property type="project" value="UniProtKB-KW"/>
</dbReference>
<evidence type="ECO:0000256" key="2">
    <source>
        <dbReference type="ARBA" id="ARBA00022801"/>
    </source>
</evidence>
<dbReference type="InterPro" id="IPR050792">
    <property type="entry name" value="ADP-ribosylglycohydrolase"/>
</dbReference>
<proteinExistence type="inferred from homology"/>
<name>A0A6C0ACC1_9ZZZZ</name>
<reference evidence="3" key="1">
    <citation type="journal article" date="2020" name="Nature">
        <title>Giant virus diversity and host interactions through global metagenomics.</title>
        <authorList>
            <person name="Schulz F."/>
            <person name="Roux S."/>
            <person name="Paez-Espino D."/>
            <person name="Jungbluth S."/>
            <person name="Walsh D.A."/>
            <person name="Denef V.J."/>
            <person name="McMahon K.D."/>
            <person name="Konstantinidis K.T."/>
            <person name="Eloe-Fadrosh E.A."/>
            <person name="Kyrpides N.C."/>
            <person name="Woyke T."/>
        </authorList>
    </citation>
    <scope>NUCLEOTIDE SEQUENCE</scope>
    <source>
        <strain evidence="3">GVMAG-S-1004661-13</strain>
    </source>
</reference>
<dbReference type="InterPro" id="IPR036705">
    <property type="entry name" value="Ribosyl_crysJ1_sf"/>
</dbReference>
<dbReference type="InterPro" id="IPR005502">
    <property type="entry name" value="Ribosyl_crysJ1"/>
</dbReference>
<dbReference type="PANTHER" id="PTHR16222:SF26">
    <property type="entry name" value="ADP-RIBOSYLHYDROLASE ARH1"/>
    <property type="match status" value="1"/>
</dbReference>
<evidence type="ECO:0000256" key="1">
    <source>
        <dbReference type="ARBA" id="ARBA00010702"/>
    </source>
</evidence>
<organism evidence="3">
    <name type="scientific">viral metagenome</name>
    <dbReference type="NCBI Taxonomy" id="1070528"/>
    <lineage>
        <taxon>unclassified sequences</taxon>
        <taxon>metagenomes</taxon>
        <taxon>organismal metagenomes</taxon>
    </lineage>
</organism>
<accession>A0A6C0ACC1</accession>
<dbReference type="SUPFAM" id="SSF101478">
    <property type="entry name" value="ADP-ribosylglycohydrolase"/>
    <property type="match status" value="1"/>
</dbReference>